<dbReference type="InterPro" id="IPR019546">
    <property type="entry name" value="TAT_signal_bac_arc"/>
</dbReference>
<dbReference type="PROSITE" id="PS51318">
    <property type="entry name" value="TAT"/>
    <property type="match status" value="1"/>
</dbReference>
<dbReference type="Proteomes" id="UP000239649">
    <property type="component" value="Unassembled WGS sequence"/>
</dbReference>
<dbReference type="InterPro" id="IPR044239">
    <property type="entry name" value="FKBP20-2-like"/>
</dbReference>
<comment type="caution">
    <text evidence="3">The sequence shown here is derived from an EMBL/GenBank/DDBJ whole genome shotgun (WGS) entry which is preliminary data.</text>
</comment>
<dbReference type="OrthoDB" id="1902587at2759"/>
<dbReference type="Gene3D" id="3.10.50.40">
    <property type="match status" value="1"/>
</dbReference>
<evidence type="ECO:0000313" key="4">
    <source>
        <dbReference type="Proteomes" id="UP000239649"/>
    </source>
</evidence>
<dbReference type="AlphaFoldDB" id="A0A2P6VEP3"/>
<evidence type="ECO:0000259" key="2">
    <source>
        <dbReference type="PROSITE" id="PS50059"/>
    </source>
</evidence>
<dbReference type="InterPro" id="IPR006311">
    <property type="entry name" value="TAT_signal"/>
</dbReference>
<reference evidence="3 4" key="1">
    <citation type="journal article" date="2018" name="Plant J.">
        <title>Genome sequences of Chlorella sorokiniana UTEX 1602 and Micractinium conductrix SAG 241.80: implications to maltose excretion by a green alga.</title>
        <authorList>
            <person name="Arriola M.B."/>
            <person name="Velmurugan N."/>
            <person name="Zhang Y."/>
            <person name="Plunkett M.H."/>
            <person name="Hondzo H."/>
            <person name="Barney B.M."/>
        </authorList>
    </citation>
    <scope>NUCLEOTIDE SEQUENCE [LARGE SCALE GENOMIC DNA]</scope>
    <source>
        <strain evidence="3 4">SAG 241.80</strain>
    </source>
</reference>
<organism evidence="3 4">
    <name type="scientific">Micractinium conductrix</name>
    <dbReference type="NCBI Taxonomy" id="554055"/>
    <lineage>
        <taxon>Eukaryota</taxon>
        <taxon>Viridiplantae</taxon>
        <taxon>Chlorophyta</taxon>
        <taxon>core chlorophytes</taxon>
        <taxon>Trebouxiophyceae</taxon>
        <taxon>Chlorellales</taxon>
        <taxon>Chlorellaceae</taxon>
        <taxon>Chlorella clade</taxon>
        <taxon>Micractinium</taxon>
    </lineage>
</organism>
<proteinExistence type="predicted"/>
<keyword evidence="1" id="KW-0697">Rotamase</keyword>
<gene>
    <name evidence="3" type="ORF">C2E20_4189</name>
</gene>
<evidence type="ECO:0000256" key="1">
    <source>
        <dbReference type="PROSITE-ProRule" id="PRU00277"/>
    </source>
</evidence>
<dbReference type="PANTHER" id="PTHR47414">
    <property type="entry name" value="PEPTIDYL-PROLYL CIS-TRANS ISOMERASE FKBP20-2, CHLOROPLASTIC"/>
    <property type="match status" value="1"/>
</dbReference>
<dbReference type="EMBL" id="LHPF02000010">
    <property type="protein sequence ID" value="PSC72563.1"/>
    <property type="molecule type" value="Genomic_DNA"/>
</dbReference>
<accession>A0A2P6VEP3</accession>
<feature type="domain" description="PPIase FKBP-type" evidence="2">
    <location>
        <begin position="164"/>
        <end position="251"/>
    </location>
</feature>
<name>A0A2P6VEP3_9CHLO</name>
<keyword evidence="4" id="KW-1185">Reference proteome</keyword>
<sequence>MLNCTVQKPLVPAQAASARPAVARPLRCQATVQPGQQQHQQQAAAAAPCSRRGLLAGAAAAAVAGAIGVPLPALAADPTSVIDGQGQTFLVPTSAATETFTAAQRQLLEYNLRTQRQNNAPPDFPAFVREGYDMTVLGDGYVRSPDGLIYKDFVEGSGECPVDGQQAIFDYTAYNEAAATIDSSYRKGQPAQVQLGINGLIPGFELGIKSMKPGGKRRIVVPPELGPPVGPATFFSAKQYEVFDVELRTVKTCRRQTVGMFSSVVCE</sequence>
<protein>
    <recommendedName>
        <fullName evidence="1">peptidylprolyl isomerase</fullName>
        <ecNumber evidence="1">5.2.1.8</ecNumber>
    </recommendedName>
</protein>
<dbReference type="STRING" id="554055.A0A2P6VEP3"/>
<comment type="catalytic activity">
    <reaction evidence="1">
        <text>[protein]-peptidylproline (omega=180) = [protein]-peptidylproline (omega=0)</text>
        <dbReference type="Rhea" id="RHEA:16237"/>
        <dbReference type="Rhea" id="RHEA-COMP:10747"/>
        <dbReference type="Rhea" id="RHEA-COMP:10748"/>
        <dbReference type="ChEBI" id="CHEBI:83833"/>
        <dbReference type="ChEBI" id="CHEBI:83834"/>
        <dbReference type="EC" id="5.2.1.8"/>
    </reaction>
</comment>
<dbReference type="NCBIfam" id="TIGR01409">
    <property type="entry name" value="TAT_signal_seq"/>
    <property type="match status" value="1"/>
</dbReference>
<dbReference type="PROSITE" id="PS50059">
    <property type="entry name" value="FKBP_PPIASE"/>
    <property type="match status" value="1"/>
</dbReference>
<dbReference type="EC" id="5.2.1.8" evidence="1"/>
<keyword evidence="1 3" id="KW-0413">Isomerase</keyword>
<dbReference type="InterPro" id="IPR046357">
    <property type="entry name" value="PPIase_dom_sf"/>
</dbReference>
<dbReference type="Pfam" id="PF00254">
    <property type="entry name" value="FKBP_C"/>
    <property type="match status" value="1"/>
</dbReference>
<dbReference type="SUPFAM" id="SSF54534">
    <property type="entry name" value="FKBP-like"/>
    <property type="match status" value="1"/>
</dbReference>
<dbReference type="PANTHER" id="PTHR47414:SF1">
    <property type="entry name" value="PEPTIDYL-PROLYL CIS-TRANS ISOMERASE FKBP20-2, CHLOROPLASTIC"/>
    <property type="match status" value="1"/>
</dbReference>
<evidence type="ECO:0000313" key="3">
    <source>
        <dbReference type="EMBL" id="PSC72563.1"/>
    </source>
</evidence>
<dbReference type="GO" id="GO:0003755">
    <property type="term" value="F:peptidyl-prolyl cis-trans isomerase activity"/>
    <property type="evidence" value="ECO:0007669"/>
    <property type="project" value="UniProtKB-KW"/>
</dbReference>
<dbReference type="InterPro" id="IPR001179">
    <property type="entry name" value="PPIase_FKBP_dom"/>
</dbReference>